<dbReference type="InterPro" id="IPR010982">
    <property type="entry name" value="Lambda_DNA-bd_dom_sf"/>
</dbReference>
<dbReference type="InterPro" id="IPR001387">
    <property type="entry name" value="Cro/C1-type_HTH"/>
</dbReference>
<gene>
    <name evidence="2" type="ORF">LMG26690_03626</name>
</gene>
<dbReference type="SMART" id="SM00530">
    <property type="entry name" value="HTH_XRE"/>
    <property type="match status" value="1"/>
</dbReference>
<proteinExistence type="predicted"/>
<dbReference type="SUPFAM" id="SSF47413">
    <property type="entry name" value="lambda repressor-like DNA-binding domains"/>
    <property type="match status" value="1"/>
</dbReference>
<accession>A0A6S7AFS3</accession>
<name>A0A6S7AFS3_9BURK</name>
<sequence>MNPSPTIVAADGKPAFVVLPYAEYLALIRAYNAPRRHRVRIPADGSIPHEVFLLMTLNDWSVIRAWRKFLGMTRAQMADGLDIRRSSYTAMEATGARLNKDTREQIAVLLGLRFDQCDV</sequence>
<keyword evidence="3" id="KW-1185">Reference proteome</keyword>
<dbReference type="Proteomes" id="UP000494214">
    <property type="component" value="Unassembled WGS sequence"/>
</dbReference>
<dbReference type="AlphaFoldDB" id="A0A6S7AFS3"/>
<organism evidence="2 3">
    <name type="scientific">Achromobacter animicus</name>
    <dbReference type="NCBI Taxonomy" id="1389935"/>
    <lineage>
        <taxon>Bacteria</taxon>
        <taxon>Pseudomonadati</taxon>
        <taxon>Pseudomonadota</taxon>
        <taxon>Betaproteobacteria</taxon>
        <taxon>Burkholderiales</taxon>
        <taxon>Alcaligenaceae</taxon>
        <taxon>Achromobacter</taxon>
    </lineage>
</organism>
<evidence type="ECO:0000313" key="3">
    <source>
        <dbReference type="Proteomes" id="UP000494214"/>
    </source>
</evidence>
<evidence type="ECO:0000313" key="2">
    <source>
        <dbReference type="EMBL" id="CAB3717480.1"/>
    </source>
</evidence>
<dbReference type="Gene3D" id="1.10.260.40">
    <property type="entry name" value="lambda repressor-like DNA-binding domains"/>
    <property type="match status" value="1"/>
</dbReference>
<dbReference type="RefSeq" id="WP_175124376.1">
    <property type="nucleotide sequence ID" value="NZ_CADIJM010000007.1"/>
</dbReference>
<dbReference type="PROSITE" id="PS50943">
    <property type="entry name" value="HTH_CROC1"/>
    <property type="match status" value="1"/>
</dbReference>
<dbReference type="GO" id="GO:0003677">
    <property type="term" value="F:DNA binding"/>
    <property type="evidence" value="ECO:0007669"/>
    <property type="project" value="InterPro"/>
</dbReference>
<dbReference type="CDD" id="cd00093">
    <property type="entry name" value="HTH_XRE"/>
    <property type="match status" value="1"/>
</dbReference>
<evidence type="ECO:0000259" key="1">
    <source>
        <dbReference type="PROSITE" id="PS50943"/>
    </source>
</evidence>
<protein>
    <recommendedName>
        <fullName evidence="1">HTH cro/C1-type domain-containing protein</fullName>
    </recommendedName>
</protein>
<reference evidence="2 3" key="1">
    <citation type="submission" date="2020-04" db="EMBL/GenBank/DDBJ databases">
        <authorList>
            <person name="De Canck E."/>
        </authorList>
    </citation>
    <scope>NUCLEOTIDE SEQUENCE [LARGE SCALE GENOMIC DNA]</scope>
    <source>
        <strain evidence="2 3">LMG 26690</strain>
    </source>
</reference>
<dbReference type="EMBL" id="CADIJM010000007">
    <property type="protein sequence ID" value="CAB3717480.1"/>
    <property type="molecule type" value="Genomic_DNA"/>
</dbReference>
<feature type="domain" description="HTH cro/C1-type" evidence="1">
    <location>
        <begin position="63"/>
        <end position="117"/>
    </location>
</feature>